<reference evidence="2" key="1">
    <citation type="submission" date="2022-08" db="EMBL/GenBank/DDBJ databases">
        <title>Corynebacterium sp. nov., isolated from clinical breast specimens.</title>
        <authorList>
            <person name="Zhang T."/>
        </authorList>
    </citation>
    <scope>NUCLEOTIDE SEQUENCE</scope>
    <source>
        <strain evidence="2">CCUG 57942</strain>
    </source>
</reference>
<evidence type="ECO:0000259" key="1">
    <source>
        <dbReference type="Pfam" id="PF07727"/>
    </source>
</evidence>
<dbReference type="SUPFAM" id="SSF56672">
    <property type="entry name" value="DNA/RNA polymerases"/>
    <property type="match status" value="1"/>
</dbReference>
<feature type="domain" description="Reverse transcriptase Ty1/copia-type" evidence="1">
    <location>
        <begin position="35"/>
        <end position="183"/>
    </location>
</feature>
<feature type="non-terminal residue" evidence="2">
    <location>
        <position position="184"/>
    </location>
</feature>
<comment type="caution">
    <text evidence="2">The sequence shown here is derived from an EMBL/GenBank/DDBJ whole genome shotgun (WGS) entry which is preliminary data.</text>
</comment>
<organism evidence="2 3">
    <name type="scientific">Corynebacterium pilbarense</name>
    <dbReference type="NCBI Taxonomy" id="1288393"/>
    <lineage>
        <taxon>Bacteria</taxon>
        <taxon>Bacillati</taxon>
        <taxon>Actinomycetota</taxon>
        <taxon>Actinomycetes</taxon>
        <taxon>Mycobacteriales</taxon>
        <taxon>Corynebacteriaceae</taxon>
        <taxon>Corynebacterium</taxon>
    </lineage>
</organism>
<accession>A0A9Q4IJA5</accession>
<dbReference type="Proteomes" id="UP001071110">
    <property type="component" value="Unassembled WGS sequence"/>
</dbReference>
<dbReference type="RefSeq" id="WP_269028672.1">
    <property type="nucleotide sequence ID" value="NZ_JANRML010000125.1"/>
</dbReference>
<proteinExistence type="predicted"/>
<protein>
    <recommendedName>
        <fullName evidence="1">Reverse transcriptase Ty1/copia-type domain-containing protein</fullName>
    </recommendedName>
</protein>
<dbReference type="EMBL" id="JANRML010000125">
    <property type="protein sequence ID" value="MCZ2221983.1"/>
    <property type="molecule type" value="Genomic_DNA"/>
</dbReference>
<name>A0A9Q4IJA5_9CORY</name>
<dbReference type="Pfam" id="PF07727">
    <property type="entry name" value="RVT_2"/>
    <property type="match status" value="1"/>
</dbReference>
<evidence type="ECO:0000313" key="3">
    <source>
        <dbReference type="Proteomes" id="UP001071110"/>
    </source>
</evidence>
<evidence type="ECO:0000313" key="2">
    <source>
        <dbReference type="EMBL" id="MCZ2221983.1"/>
    </source>
</evidence>
<sequence>MTKLLDEEPTTFEEAIQKGQWKEAMTEEHQSIMKNEVWEIIPRPKEKSVVTSKWVYKIKHAADGSVDKYKARFIARGFSQKEGEDYDETFSSVARYTSIRAIISLAASMGWNLHQMDVKTTLLNGAIEEEVYIEQPQGFEVHSRDTHVCRLKKALYGLKQAPRVWYARMDSYLTRLGFSKSHAD</sequence>
<keyword evidence="3" id="KW-1185">Reference proteome</keyword>
<dbReference type="InterPro" id="IPR043502">
    <property type="entry name" value="DNA/RNA_pol_sf"/>
</dbReference>
<dbReference type="AlphaFoldDB" id="A0A9Q4IJA5"/>
<dbReference type="InterPro" id="IPR013103">
    <property type="entry name" value="RVT_2"/>
</dbReference>
<gene>
    <name evidence="2" type="ORF">NUW87_11540</name>
</gene>